<proteinExistence type="predicted"/>
<evidence type="ECO:0000313" key="2">
    <source>
        <dbReference type="EMBL" id="SET36400.1"/>
    </source>
</evidence>
<keyword evidence="1" id="KW-0472">Membrane</keyword>
<feature type="transmembrane region" description="Helical" evidence="1">
    <location>
        <begin position="7"/>
        <end position="28"/>
    </location>
</feature>
<evidence type="ECO:0000313" key="3">
    <source>
        <dbReference type="Proteomes" id="UP000198558"/>
    </source>
</evidence>
<dbReference type="EMBL" id="FOIN01000008">
    <property type="protein sequence ID" value="SET36400.1"/>
    <property type="molecule type" value="Genomic_DNA"/>
</dbReference>
<keyword evidence="1" id="KW-1133">Transmembrane helix</keyword>
<dbReference type="Proteomes" id="UP000198558">
    <property type="component" value="Unassembled WGS sequence"/>
</dbReference>
<reference evidence="3" key="1">
    <citation type="submission" date="2016-10" db="EMBL/GenBank/DDBJ databases">
        <authorList>
            <person name="Varghese N."/>
            <person name="Submissions S."/>
        </authorList>
    </citation>
    <scope>NUCLEOTIDE SEQUENCE [LARGE SCALE GENOMIC DNA]</scope>
    <source>
        <strain evidence="3">DSM 1551</strain>
    </source>
</reference>
<protein>
    <submittedName>
        <fullName evidence="2">Uncharacterized protein</fullName>
    </submittedName>
</protein>
<evidence type="ECO:0000256" key="1">
    <source>
        <dbReference type="SAM" id="Phobius"/>
    </source>
</evidence>
<dbReference type="GeneID" id="78288019"/>
<organism evidence="2 3">
    <name type="scientific">Thomasclavelia cocleata</name>
    <dbReference type="NCBI Taxonomy" id="69824"/>
    <lineage>
        <taxon>Bacteria</taxon>
        <taxon>Bacillati</taxon>
        <taxon>Bacillota</taxon>
        <taxon>Erysipelotrichia</taxon>
        <taxon>Erysipelotrichales</taxon>
        <taxon>Coprobacillaceae</taxon>
        <taxon>Thomasclavelia</taxon>
    </lineage>
</organism>
<accession>A0A1I0DWJ3</accession>
<sequence length="114" mass="12781">MKNKVFKLIFGGIAIIIIIVILFFIFLVHNEVDSIVATIKENNDNIEITCDCIDSAQKYYSHSISNEDGIISIKIKVSSVLGKSWPQKIIIDEKPEDIKAIEIIDGSNSKVIYP</sequence>
<dbReference type="RefSeq" id="WP_092353116.1">
    <property type="nucleotide sequence ID" value="NZ_FOIN01000008.1"/>
</dbReference>
<keyword evidence="3" id="KW-1185">Reference proteome</keyword>
<dbReference type="AlphaFoldDB" id="A0A1I0DWJ3"/>
<gene>
    <name evidence="2" type="ORF">SAMN04489758_10815</name>
</gene>
<keyword evidence="1" id="KW-0812">Transmembrane</keyword>
<name>A0A1I0DWJ3_9FIRM</name>